<dbReference type="PANTHER" id="PTHR43000">
    <property type="entry name" value="DTDP-D-GLUCOSE 4,6-DEHYDRATASE-RELATED"/>
    <property type="match status" value="1"/>
</dbReference>
<comment type="similarity">
    <text evidence="1">Belongs to the NAD(P)-dependent epimerase/dehydratase family.</text>
</comment>
<proteinExistence type="inferred from homology"/>
<dbReference type="AlphaFoldDB" id="A0A510JB34"/>
<protein>
    <submittedName>
        <fullName evidence="3">NAD-dependent epimerase/dehydratase</fullName>
    </submittedName>
</protein>
<dbReference type="Proteomes" id="UP000321606">
    <property type="component" value="Chromosome"/>
</dbReference>
<dbReference type="KEGG" id="lgo:JCM16774_1492"/>
<evidence type="ECO:0000256" key="1">
    <source>
        <dbReference type="ARBA" id="ARBA00007637"/>
    </source>
</evidence>
<dbReference type="InterPro" id="IPR036291">
    <property type="entry name" value="NAD(P)-bd_dom_sf"/>
</dbReference>
<dbReference type="SUPFAM" id="SSF51735">
    <property type="entry name" value="NAD(P)-binding Rossmann-fold domains"/>
    <property type="match status" value="1"/>
</dbReference>
<feature type="domain" description="NAD-dependent epimerase/dehydratase" evidence="2">
    <location>
        <begin position="5"/>
        <end position="239"/>
    </location>
</feature>
<sequence length="310" mass="35472">MAKKILITGGAGFIGSHIAERFDKENYEIIIVDNLVGGKKENISHLKNIRFYEVDVRDRESLEKVFEKNKEINYVFHEAAQVSVSVSVENPHYDADENVLGLINVLDMCRKYSVEKVLFASTAAAYGIPETSVSAEDSKIAPLAPYGLTKVFGEHYIRMYHDLFGLNYVIFRYANVYGPRQSAHGEAGVVSIFNDRMKVEQEIFIDGDGEQTRDFIYVRDIAEANYVCAVESVINKTLNVSTNAKTSINELFNYMKKYSGYKKEANYREPRKGDIRDSRLDNTKLKSNTSWNYKYSLEKGLKEYAEYEKK</sequence>
<name>A0A510JB34_9FUSO</name>
<dbReference type="Gene3D" id="3.40.50.720">
    <property type="entry name" value="NAD(P)-binding Rossmann-like Domain"/>
    <property type="match status" value="1"/>
</dbReference>
<dbReference type="EMBL" id="AP019822">
    <property type="protein sequence ID" value="BBM36548.1"/>
    <property type="molecule type" value="Genomic_DNA"/>
</dbReference>
<evidence type="ECO:0000259" key="2">
    <source>
        <dbReference type="Pfam" id="PF01370"/>
    </source>
</evidence>
<dbReference type="Gene3D" id="3.90.25.10">
    <property type="entry name" value="UDP-galactose 4-epimerase, domain 1"/>
    <property type="match status" value="1"/>
</dbReference>
<dbReference type="OrthoDB" id="9811743at2"/>
<organism evidence="3 4">
    <name type="scientific">Pseudoleptotrichia goodfellowii</name>
    <dbReference type="NCBI Taxonomy" id="157692"/>
    <lineage>
        <taxon>Bacteria</taxon>
        <taxon>Fusobacteriati</taxon>
        <taxon>Fusobacteriota</taxon>
        <taxon>Fusobacteriia</taxon>
        <taxon>Fusobacteriales</taxon>
        <taxon>Leptotrichiaceae</taxon>
        <taxon>Pseudoleptotrichia</taxon>
    </lineage>
</organism>
<evidence type="ECO:0000313" key="4">
    <source>
        <dbReference type="Proteomes" id="UP000321606"/>
    </source>
</evidence>
<accession>A0A510JB34</accession>
<dbReference type="InterPro" id="IPR001509">
    <property type="entry name" value="Epimerase_deHydtase"/>
</dbReference>
<dbReference type="RefSeq" id="WP_026737812.1">
    <property type="nucleotide sequence ID" value="NZ_AP019822.1"/>
</dbReference>
<reference evidence="3 4" key="1">
    <citation type="submission" date="2019-07" db="EMBL/GenBank/DDBJ databases">
        <title>Complete Genome Sequence of Leptotrichia goodfellowii Strain JCM 16774.</title>
        <authorList>
            <person name="Watanabe S."/>
            <person name="Cui L."/>
        </authorList>
    </citation>
    <scope>NUCLEOTIDE SEQUENCE [LARGE SCALE GENOMIC DNA]</scope>
    <source>
        <strain evidence="3 4">JCM16774</strain>
    </source>
</reference>
<dbReference type="STRING" id="714315.GCA_000516535_01501"/>
<dbReference type="Pfam" id="PF01370">
    <property type="entry name" value="Epimerase"/>
    <property type="match status" value="1"/>
</dbReference>
<evidence type="ECO:0000313" key="3">
    <source>
        <dbReference type="EMBL" id="BBM36548.1"/>
    </source>
</evidence>
<gene>
    <name evidence="3" type="ORF">JCM16774_1492</name>
</gene>